<evidence type="ECO:0000313" key="6">
    <source>
        <dbReference type="Proteomes" id="UP000834106"/>
    </source>
</evidence>
<dbReference type="InterPro" id="IPR058039">
    <property type="entry name" value="At3g05675-like_ankyrin"/>
</dbReference>
<keyword evidence="3" id="KW-0833">Ubl conjugation pathway</keyword>
<comment type="pathway">
    <text evidence="2">Protein modification; protein ubiquitination.</text>
</comment>
<dbReference type="EMBL" id="OU503056">
    <property type="protein sequence ID" value="CAI9784593.1"/>
    <property type="molecule type" value="Genomic_DNA"/>
</dbReference>
<feature type="domain" description="At3g05675-like ankyrin-like" evidence="4">
    <location>
        <begin position="151"/>
        <end position="234"/>
    </location>
</feature>
<evidence type="ECO:0000256" key="3">
    <source>
        <dbReference type="ARBA" id="ARBA00022786"/>
    </source>
</evidence>
<dbReference type="Proteomes" id="UP000834106">
    <property type="component" value="Chromosome 21"/>
</dbReference>
<sequence length="330" mass="37194">MQQRLMDLLAMRSPGNQFNDAGSGDVKLTLSSNDGLSISISVHRQILVDHSGFFALKLNEKWIKQQRSSGPYEVEIVDCDDIEVSAAIVFDAGVLSCLEYLEAAPWAEDEEEKVALLLSELRLEGIGAEEVLKRVFLDVTPGVDGRSDNEVLIKLLQLAMGVCSCFAFIFNAAEADMQNVGQIARQADNLHWLLDILIDRQIGEDFLTTWASQSELSKVHSKVPAIHRYEVTIVPISREALKFGGGAFWRRNAEPERSRQIQIMTATIENSYSCRVFLEVRVKMVYVRSFKLTCPVSQCSLFFLNSDILFYWLIEVSIFSLKYLVLVEVL</sequence>
<organism evidence="5 6">
    <name type="scientific">Fraxinus pennsylvanica</name>
    <dbReference type="NCBI Taxonomy" id="56036"/>
    <lineage>
        <taxon>Eukaryota</taxon>
        <taxon>Viridiplantae</taxon>
        <taxon>Streptophyta</taxon>
        <taxon>Embryophyta</taxon>
        <taxon>Tracheophyta</taxon>
        <taxon>Spermatophyta</taxon>
        <taxon>Magnoliopsida</taxon>
        <taxon>eudicotyledons</taxon>
        <taxon>Gunneridae</taxon>
        <taxon>Pentapetalae</taxon>
        <taxon>asterids</taxon>
        <taxon>lamiids</taxon>
        <taxon>Lamiales</taxon>
        <taxon>Oleaceae</taxon>
        <taxon>Oleeae</taxon>
        <taxon>Fraxinus</taxon>
    </lineage>
</organism>
<name>A0AAD2AB49_9LAMI</name>
<dbReference type="InterPro" id="IPR038920">
    <property type="entry name" value="At3g05675-like"/>
</dbReference>
<dbReference type="AlphaFoldDB" id="A0AAD2AB49"/>
<dbReference type="PANTHER" id="PTHR31060">
    <property type="entry name" value="OSJNBA0011J08.25 PROTEIN-RELATED"/>
    <property type="match status" value="1"/>
</dbReference>
<dbReference type="PANTHER" id="PTHR31060:SF3">
    <property type="entry name" value="OS04G0579700 PROTEIN"/>
    <property type="match status" value="1"/>
</dbReference>
<evidence type="ECO:0000256" key="1">
    <source>
        <dbReference type="ARBA" id="ARBA00002668"/>
    </source>
</evidence>
<gene>
    <name evidence="5" type="ORF">FPE_LOCUS32023</name>
</gene>
<protein>
    <recommendedName>
        <fullName evidence="4">At3g05675-like ankyrin-like domain-containing protein</fullName>
    </recommendedName>
</protein>
<evidence type="ECO:0000259" key="4">
    <source>
        <dbReference type="Pfam" id="PF25553"/>
    </source>
</evidence>
<reference evidence="5" key="1">
    <citation type="submission" date="2023-05" db="EMBL/GenBank/DDBJ databases">
        <authorList>
            <person name="Huff M."/>
        </authorList>
    </citation>
    <scope>NUCLEOTIDE SEQUENCE</scope>
</reference>
<comment type="function">
    <text evidence="1">May act as a substrate-specific adapter of an E3 ubiquitin-protein ligase complex (CUL3-RBX1-BTB) which mediates the ubiquitination and subsequent proteasomal degradation of target proteins.</text>
</comment>
<evidence type="ECO:0000313" key="5">
    <source>
        <dbReference type="EMBL" id="CAI9784593.1"/>
    </source>
</evidence>
<proteinExistence type="predicted"/>
<accession>A0AAD2AB49</accession>
<keyword evidence="6" id="KW-1185">Reference proteome</keyword>
<evidence type="ECO:0000256" key="2">
    <source>
        <dbReference type="ARBA" id="ARBA00004906"/>
    </source>
</evidence>
<dbReference type="Pfam" id="PF25553">
    <property type="entry name" value="BTB-POZ_ANK-like"/>
    <property type="match status" value="1"/>
</dbReference>